<dbReference type="PROSITE" id="PS51782">
    <property type="entry name" value="LYSM"/>
    <property type="match status" value="1"/>
</dbReference>
<dbReference type="CDD" id="cd00118">
    <property type="entry name" value="LysM"/>
    <property type="match status" value="1"/>
</dbReference>
<dbReference type="Proteomes" id="UP000322997">
    <property type="component" value="Unassembled WGS sequence"/>
</dbReference>
<evidence type="ECO:0000313" key="1">
    <source>
        <dbReference type="EMBL" id="TYS56769.1"/>
    </source>
</evidence>
<dbReference type="AlphaFoldDB" id="A0A5D4S1F7"/>
<organism evidence="1 2">
    <name type="scientific">Rossellomorea marisflavi</name>
    <dbReference type="NCBI Taxonomy" id="189381"/>
    <lineage>
        <taxon>Bacteria</taxon>
        <taxon>Bacillati</taxon>
        <taxon>Bacillota</taxon>
        <taxon>Bacilli</taxon>
        <taxon>Bacillales</taxon>
        <taxon>Bacillaceae</taxon>
        <taxon>Rossellomorea</taxon>
    </lineage>
</organism>
<sequence>MYMKKIGKVVVASALSLGLLTGVGGFHAPSAEAATNGTTKCEYAKIYHYVKSGDTLSGIAAKHGVSVNTIMKNNNISNPDKIYVGQKLFIKYSNVQICDS</sequence>
<dbReference type="PANTHER" id="PTHR33734:SF22">
    <property type="entry name" value="MEMBRANE-BOUND LYTIC MUREIN TRANSGLYCOSYLASE D"/>
    <property type="match status" value="1"/>
</dbReference>
<proteinExistence type="predicted"/>
<dbReference type="PANTHER" id="PTHR33734">
    <property type="entry name" value="LYSM DOMAIN-CONTAINING GPI-ANCHORED PROTEIN 2"/>
    <property type="match status" value="1"/>
</dbReference>
<dbReference type="Gene3D" id="3.10.350.10">
    <property type="entry name" value="LysM domain"/>
    <property type="match status" value="1"/>
</dbReference>
<dbReference type="Pfam" id="PF01476">
    <property type="entry name" value="LysM"/>
    <property type="match status" value="1"/>
</dbReference>
<evidence type="ECO:0000313" key="2">
    <source>
        <dbReference type="Proteomes" id="UP000322997"/>
    </source>
</evidence>
<comment type="caution">
    <text evidence="1">The sequence shown here is derived from an EMBL/GenBank/DDBJ whole genome shotgun (WGS) entry which is preliminary data.</text>
</comment>
<dbReference type="SMART" id="SM00257">
    <property type="entry name" value="LysM"/>
    <property type="match status" value="1"/>
</dbReference>
<dbReference type="SUPFAM" id="SSF54106">
    <property type="entry name" value="LysM domain"/>
    <property type="match status" value="1"/>
</dbReference>
<accession>A0A5D4S1F7</accession>
<name>A0A5D4S1F7_9BACI</name>
<reference evidence="1 2" key="1">
    <citation type="submission" date="2019-08" db="EMBL/GenBank/DDBJ databases">
        <title>Bacillus genomes from the desert of Cuatro Cienegas, Coahuila.</title>
        <authorList>
            <person name="Olmedo-Alvarez G."/>
        </authorList>
    </citation>
    <scope>NUCLEOTIDE SEQUENCE [LARGE SCALE GENOMIC DNA]</scope>
    <source>
        <strain evidence="1 2">CH108_3D</strain>
    </source>
</reference>
<dbReference type="InterPro" id="IPR018392">
    <property type="entry name" value="LysM"/>
</dbReference>
<gene>
    <name evidence="1" type="ORF">FZC83_04145</name>
</gene>
<dbReference type="EMBL" id="VTEQ01000001">
    <property type="protein sequence ID" value="TYS56769.1"/>
    <property type="molecule type" value="Genomic_DNA"/>
</dbReference>
<dbReference type="InterPro" id="IPR036779">
    <property type="entry name" value="LysM_dom_sf"/>
</dbReference>
<protein>
    <submittedName>
        <fullName evidence="1">LysM peptidoglycan-binding domain-containing protein</fullName>
    </submittedName>
</protein>